<dbReference type="InterPro" id="IPR036322">
    <property type="entry name" value="WD40_repeat_dom_sf"/>
</dbReference>
<dbReference type="PROSITE" id="PS00678">
    <property type="entry name" value="WD_REPEATS_1"/>
    <property type="match status" value="1"/>
</dbReference>
<sequence>MYRTKSLDTDHKDVIHDIAFDYYGRRMATCSSDQVVKIWNLNDEGNWVLNGTLKSHSGAVWKVTWAHPEYGQIIATCSFDRSASIYEETVSESGQGMQTTWLRRCTLVDARGSVTDIKFAPKSMGLMLATCSADGLVRVYEAFDVMNLSQWGSAHDINTRLPSCSSLSWNPSPSRFCPPLLAVGSDDGCMGHILVQRCGQALGASRDTGGHH</sequence>
<reference evidence="11" key="1">
    <citation type="submission" date="2017-11" db="EMBL/GenBank/DDBJ databases">
        <title>The sensing device of the deep-sea amphipod.</title>
        <authorList>
            <person name="Kobayashi H."/>
            <person name="Nagahama T."/>
            <person name="Arai W."/>
            <person name="Sasagawa Y."/>
            <person name="Umeda M."/>
            <person name="Hayashi T."/>
            <person name="Nikaido I."/>
            <person name="Watanabe H."/>
            <person name="Oguri K."/>
            <person name="Kitazato H."/>
            <person name="Fujioka K."/>
            <person name="Kido Y."/>
            <person name="Takami H."/>
        </authorList>
    </citation>
    <scope>NUCLEOTIDE SEQUENCE</scope>
    <source>
        <tissue evidence="11">Whole body</tissue>
    </source>
</reference>
<keyword evidence="9" id="KW-0539">Nucleus</keyword>
<evidence type="ECO:0000256" key="4">
    <source>
        <dbReference type="ARBA" id="ARBA00022448"/>
    </source>
</evidence>
<dbReference type="GO" id="GO:0035859">
    <property type="term" value="C:Seh1-associated complex"/>
    <property type="evidence" value="ECO:0007669"/>
    <property type="project" value="TreeGrafter"/>
</dbReference>
<evidence type="ECO:0000256" key="7">
    <source>
        <dbReference type="ARBA" id="ARBA00022927"/>
    </source>
</evidence>
<organism evidence="11">
    <name type="scientific">Hirondellea gigas</name>
    <dbReference type="NCBI Taxonomy" id="1518452"/>
    <lineage>
        <taxon>Eukaryota</taxon>
        <taxon>Metazoa</taxon>
        <taxon>Ecdysozoa</taxon>
        <taxon>Arthropoda</taxon>
        <taxon>Crustacea</taxon>
        <taxon>Multicrustacea</taxon>
        <taxon>Malacostraca</taxon>
        <taxon>Eumalacostraca</taxon>
        <taxon>Peracarida</taxon>
        <taxon>Amphipoda</taxon>
        <taxon>Amphilochidea</taxon>
        <taxon>Lysianassida</taxon>
        <taxon>Lysianassidira</taxon>
        <taxon>Lysianassoidea</taxon>
        <taxon>Lysianassidae</taxon>
        <taxon>Hirondellea</taxon>
    </lineage>
</organism>
<dbReference type="GO" id="GO:0005764">
    <property type="term" value="C:lysosome"/>
    <property type="evidence" value="ECO:0007669"/>
    <property type="project" value="UniProtKB-SubCell"/>
</dbReference>
<evidence type="ECO:0000256" key="6">
    <source>
        <dbReference type="ARBA" id="ARBA00022737"/>
    </source>
</evidence>
<dbReference type="EMBL" id="IACT01001027">
    <property type="protein sequence ID" value="LAC20393.1"/>
    <property type="molecule type" value="mRNA"/>
</dbReference>
<evidence type="ECO:0000313" key="11">
    <source>
        <dbReference type="EMBL" id="LAC20393.1"/>
    </source>
</evidence>
<comment type="similarity">
    <text evidence="3">Belongs to the WD repeat SEC13 family.</text>
</comment>
<evidence type="ECO:0000256" key="10">
    <source>
        <dbReference type="PROSITE-ProRule" id="PRU00221"/>
    </source>
</evidence>
<dbReference type="SMART" id="SM00320">
    <property type="entry name" value="WD40"/>
    <property type="match status" value="3"/>
</dbReference>
<dbReference type="InterPro" id="IPR001680">
    <property type="entry name" value="WD40_rpt"/>
</dbReference>
<dbReference type="InterPro" id="IPR019775">
    <property type="entry name" value="WD40_repeat_CS"/>
</dbReference>
<dbReference type="GO" id="GO:1904263">
    <property type="term" value="P:positive regulation of TORC1 signaling"/>
    <property type="evidence" value="ECO:0007669"/>
    <property type="project" value="TreeGrafter"/>
</dbReference>
<evidence type="ECO:0000256" key="1">
    <source>
        <dbReference type="ARBA" id="ARBA00004259"/>
    </source>
</evidence>
<dbReference type="AlphaFoldDB" id="A0A6A7FQG6"/>
<feature type="repeat" description="WD" evidence="10">
    <location>
        <begin position="8"/>
        <end position="42"/>
    </location>
</feature>
<dbReference type="PROSITE" id="PS50294">
    <property type="entry name" value="WD_REPEATS_REGION"/>
    <property type="match status" value="1"/>
</dbReference>
<evidence type="ECO:0000256" key="2">
    <source>
        <dbReference type="ARBA" id="ARBA00004371"/>
    </source>
</evidence>
<dbReference type="GO" id="GO:0015031">
    <property type="term" value="P:protein transport"/>
    <property type="evidence" value="ECO:0007669"/>
    <property type="project" value="UniProtKB-KW"/>
</dbReference>
<evidence type="ECO:0000256" key="5">
    <source>
        <dbReference type="ARBA" id="ARBA00022574"/>
    </source>
</evidence>
<evidence type="ECO:0000256" key="3">
    <source>
        <dbReference type="ARBA" id="ARBA00010102"/>
    </source>
</evidence>
<keyword evidence="4" id="KW-0813">Transport</keyword>
<evidence type="ECO:0000256" key="9">
    <source>
        <dbReference type="ARBA" id="ARBA00023242"/>
    </source>
</evidence>
<proteinExistence type="evidence at transcript level"/>
<dbReference type="PANTHER" id="PTHR11024:SF3">
    <property type="entry name" value="NUCLEOPORIN SEH1"/>
    <property type="match status" value="1"/>
</dbReference>
<dbReference type="InterPro" id="IPR015943">
    <property type="entry name" value="WD40/YVTN_repeat-like_dom_sf"/>
</dbReference>
<keyword evidence="7" id="KW-0653">Protein transport</keyword>
<evidence type="ECO:0000256" key="8">
    <source>
        <dbReference type="ARBA" id="ARBA00023228"/>
    </source>
</evidence>
<dbReference type="GO" id="GO:0034198">
    <property type="term" value="P:cellular response to amino acid starvation"/>
    <property type="evidence" value="ECO:0007669"/>
    <property type="project" value="TreeGrafter"/>
</dbReference>
<name>A0A6A7FQG6_9CRUS</name>
<dbReference type="InterPro" id="IPR037363">
    <property type="entry name" value="Sec13/Seh1_fam"/>
</dbReference>
<keyword evidence="6" id="KW-0677">Repeat</keyword>
<dbReference type="PANTHER" id="PTHR11024">
    <property type="entry name" value="NUCLEAR PORE COMPLEX PROTEIN SEC13 / SEH1 FAMILY MEMBER"/>
    <property type="match status" value="1"/>
</dbReference>
<comment type="subcellular location">
    <subcellularLocation>
        <location evidence="2">Lysosome</location>
    </subcellularLocation>
    <subcellularLocation>
        <location evidence="1">Nucleus envelope</location>
    </subcellularLocation>
</comment>
<protein>
    <submittedName>
        <fullName evidence="11">Nucleoporin SEH1-like</fullName>
    </submittedName>
</protein>
<dbReference type="Pfam" id="PF00400">
    <property type="entry name" value="WD40"/>
    <property type="match status" value="3"/>
</dbReference>
<dbReference type="Gene3D" id="2.130.10.10">
    <property type="entry name" value="YVTN repeat-like/Quinoprotein amine dehydrogenase"/>
    <property type="match status" value="1"/>
</dbReference>
<dbReference type="SUPFAM" id="SSF50978">
    <property type="entry name" value="WD40 repeat-like"/>
    <property type="match status" value="1"/>
</dbReference>
<dbReference type="GO" id="GO:0005198">
    <property type="term" value="F:structural molecule activity"/>
    <property type="evidence" value="ECO:0007669"/>
    <property type="project" value="InterPro"/>
</dbReference>
<keyword evidence="5 10" id="KW-0853">WD repeat</keyword>
<accession>A0A6A7FQG6</accession>
<keyword evidence="8" id="KW-0458">Lysosome</keyword>
<dbReference type="GO" id="GO:0031080">
    <property type="term" value="C:nuclear pore outer ring"/>
    <property type="evidence" value="ECO:0007669"/>
    <property type="project" value="TreeGrafter"/>
</dbReference>
<dbReference type="PROSITE" id="PS50082">
    <property type="entry name" value="WD_REPEATS_2"/>
    <property type="match status" value="1"/>
</dbReference>